<dbReference type="RefSeq" id="WP_310368993.1">
    <property type="nucleotide sequence ID" value="NZ_JAVDYB010000001.1"/>
</dbReference>
<evidence type="ECO:0000313" key="3">
    <source>
        <dbReference type="Proteomes" id="UP001183643"/>
    </source>
</evidence>
<reference evidence="2" key="1">
    <citation type="submission" date="2023-07" db="EMBL/GenBank/DDBJ databases">
        <title>Sequencing the genomes of 1000 actinobacteria strains.</title>
        <authorList>
            <person name="Klenk H.-P."/>
        </authorList>
    </citation>
    <scope>NUCLEOTIDE SEQUENCE</scope>
    <source>
        <strain evidence="2">DSM 44707</strain>
    </source>
</reference>
<evidence type="ECO:0000313" key="2">
    <source>
        <dbReference type="EMBL" id="MDR7276778.1"/>
    </source>
</evidence>
<comment type="caution">
    <text evidence="2">The sequence shown here is derived from an EMBL/GenBank/DDBJ whole genome shotgun (WGS) entry which is preliminary data.</text>
</comment>
<gene>
    <name evidence="2" type="ORF">J2S41_003556</name>
</gene>
<organism evidence="2 3">
    <name type="scientific">Catenuloplanes atrovinosus</name>
    <dbReference type="NCBI Taxonomy" id="137266"/>
    <lineage>
        <taxon>Bacteria</taxon>
        <taxon>Bacillati</taxon>
        <taxon>Actinomycetota</taxon>
        <taxon>Actinomycetes</taxon>
        <taxon>Micromonosporales</taxon>
        <taxon>Micromonosporaceae</taxon>
        <taxon>Catenuloplanes</taxon>
    </lineage>
</organism>
<dbReference type="EMBL" id="JAVDYB010000001">
    <property type="protein sequence ID" value="MDR7276778.1"/>
    <property type="molecule type" value="Genomic_DNA"/>
</dbReference>
<dbReference type="AlphaFoldDB" id="A0AAE4CA80"/>
<feature type="chain" id="PRO_5042080542" evidence="1">
    <location>
        <begin position="27"/>
        <end position="155"/>
    </location>
</feature>
<dbReference type="Proteomes" id="UP001183643">
    <property type="component" value="Unassembled WGS sequence"/>
</dbReference>
<sequence>MRGKTTSAGIAAGVLAATMGATVAQAGPLPTPTATITTPAGPLTRQSLHGDPVAIAFAGKGVDGKKAVPGTRFRWTAHGRGGVRKVLCSGSAVPHGGPIKDKIAIYRDCASFTAWLGMLPGDITSTTWTVRLEVFGGSGPAGVDTVPVKLVYVAL</sequence>
<keyword evidence="1" id="KW-0732">Signal</keyword>
<protein>
    <submittedName>
        <fullName evidence="2">Uncharacterized protein</fullName>
    </submittedName>
</protein>
<accession>A0AAE4CA80</accession>
<feature type="signal peptide" evidence="1">
    <location>
        <begin position="1"/>
        <end position="26"/>
    </location>
</feature>
<evidence type="ECO:0000256" key="1">
    <source>
        <dbReference type="SAM" id="SignalP"/>
    </source>
</evidence>
<proteinExistence type="predicted"/>
<keyword evidence="3" id="KW-1185">Reference proteome</keyword>
<name>A0AAE4CA80_9ACTN</name>